<gene>
    <name evidence="7" type="ORF">CQA57_04610</name>
</gene>
<dbReference type="SUPFAM" id="SSF56601">
    <property type="entry name" value="beta-lactamase/transpeptidase-like"/>
    <property type="match status" value="1"/>
</dbReference>
<dbReference type="Gene3D" id="3.30.450.330">
    <property type="match status" value="1"/>
</dbReference>
<dbReference type="AlphaFoldDB" id="A0A3D8J835"/>
<keyword evidence="8" id="KW-1185">Reference proteome</keyword>
<dbReference type="InterPro" id="IPR005311">
    <property type="entry name" value="PBP_dimer"/>
</dbReference>
<dbReference type="Pfam" id="PF03717">
    <property type="entry name" value="PBP_dimer"/>
    <property type="match status" value="1"/>
</dbReference>
<dbReference type="GO" id="GO:0008658">
    <property type="term" value="F:penicillin binding"/>
    <property type="evidence" value="ECO:0007669"/>
    <property type="project" value="InterPro"/>
</dbReference>
<dbReference type="GO" id="GO:0071555">
    <property type="term" value="P:cell wall organization"/>
    <property type="evidence" value="ECO:0007669"/>
    <property type="project" value="TreeGrafter"/>
</dbReference>
<dbReference type="PANTHER" id="PTHR30627">
    <property type="entry name" value="PEPTIDOGLYCAN D,D-TRANSPEPTIDASE"/>
    <property type="match status" value="1"/>
</dbReference>
<dbReference type="EMBL" id="NXLX01000009">
    <property type="protein sequence ID" value="RDU73588.1"/>
    <property type="molecule type" value="Genomic_DNA"/>
</dbReference>
<evidence type="ECO:0000256" key="2">
    <source>
        <dbReference type="ARBA" id="ARBA00022645"/>
    </source>
</evidence>
<dbReference type="PANTHER" id="PTHR30627:SF1">
    <property type="entry name" value="PEPTIDOGLYCAN D,D-TRANSPEPTIDASE FTSI"/>
    <property type="match status" value="1"/>
</dbReference>
<evidence type="ECO:0000313" key="8">
    <source>
        <dbReference type="Proteomes" id="UP000256695"/>
    </source>
</evidence>
<keyword evidence="3 4" id="KW-0472">Membrane</keyword>
<dbReference type="InterPro" id="IPR050515">
    <property type="entry name" value="Beta-lactam/transpept"/>
</dbReference>
<evidence type="ECO:0000256" key="4">
    <source>
        <dbReference type="SAM" id="Phobius"/>
    </source>
</evidence>
<proteinExistence type="predicted"/>
<dbReference type="GO" id="GO:0005886">
    <property type="term" value="C:plasma membrane"/>
    <property type="evidence" value="ECO:0007669"/>
    <property type="project" value="TreeGrafter"/>
</dbReference>
<dbReference type="Proteomes" id="UP000256695">
    <property type="component" value="Unassembled WGS sequence"/>
</dbReference>
<evidence type="ECO:0000256" key="1">
    <source>
        <dbReference type="ARBA" id="ARBA00004370"/>
    </source>
</evidence>
<protein>
    <submittedName>
        <fullName evidence="7">Penicillin-binding protein 2</fullName>
    </submittedName>
</protein>
<evidence type="ECO:0000256" key="3">
    <source>
        <dbReference type="ARBA" id="ARBA00023136"/>
    </source>
</evidence>
<comment type="caution">
    <text evidence="7">The sequence shown here is derived from an EMBL/GenBank/DDBJ whole genome shotgun (WGS) entry which is preliminary data.</text>
</comment>
<keyword evidence="2" id="KW-0378">Hydrolase</keyword>
<dbReference type="Pfam" id="PF00905">
    <property type="entry name" value="Transpeptidase"/>
    <property type="match status" value="1"/>
</dbReference>
<evidence type="ECO:0000259" key="5">
    <source>
        <dbReference type="Pfam" id="PF00905"/>
    </source>
</evidence>
<dbReference type="SUPFAM" id="SSF56519">
    <property type="entry name" value="Penicillin binding protein dimerisation domain"/>
    <property type="match status" value="1"/>
</dbReference>
<dbReference type="OrthoDB" id="9789078at2"/>
<evidence type="ECO:0000313" key="7">
    <source>
        <dbReference type="EMBL" id="RDU73588.1"/>
    </source>
</evidence>
<keyword evidence="4" id="KW-1133">Transmembrane helix</keyword>
<organism evidence="7 8">
    <name type="scientific">Helicobacter anseris</name>
    <dbReference type="NCBI Taxonomy" id="375926"/>
    <lineage>
        <taxon>Bacteria</taxon>
        <taxon>Pseudomonadati</taxon>
        <taxon>Campylobacterota</taxon>
        <taxon>Epsilonproteobacteria</taxon>
        <taxon>Campylobacterales</taxon>
        <taxon>Helicobacteraceae</taxon>
        <taxon>Helicobacter</taxon>
    </lineage>
</organism>
<reference evidence="7 8" key="1">
    <citation type="submission" date="2018-04" db="EMBL/GenBank/DDBJ databases">
        <title>Novel Campyloabacter and Helicobacter Species and Strains.</title>
        <authorList>
            <person name="Mannion A.J."/>
            <person name="Shen Z."/>
            <person name="Fox J.G."/>
        </authorList>
    </citation>
    <scope>NUCLEOTIDE SEQUENCE [LARGE SCALE GENOMIC DNA]</scope>
    <source>
        <strain evidence="7 8">MIT 04-9362</strain>
    </source>
</reference>
<feature type="domain" description="Penicillin-binding protein dimerisation" evidence="6">
    <location>
        <begin position="55"/>
        <end position="213"/>
    </location>
</feature>
<keyword evidence="2" id="KW-0121">Carboxypeptidase</keyword>
<feature type="domain" description="Penicillin-binding protein transpeptidase" evidence="5">
    <location>
        <begin position="273"/>
        <end position="578"/>
    </location>
</feature>
<dbReference type="Gene3D" id="3.40.710.10">
    <property type="entry name" value="DD-peptidase/beta-lactamase superfamily"/>
    <property type="match status" value="1"/>
</dbReference>
<dbReference type="Gene3D" id="3.90.1310.10">
    <property type="entry name" value="Penicillin-binding protein 2a (Domain 2)"/>
    <property type="match status" value="1"/>
</dbReference>
<keyword evidence="2" id="KW-0645">Protease</keyword>
<evidence type="ECO:0000259" key="6">
    <source>
        <dbReference type="Pfam" id="PF03717"/>
    </source>
</evidence>
<comment type="subcellular location">
    <subcellularLocation>
        <location evidence="1">Membrane</location>
    </subcellularLocation>
</comment>
<dbReference type="InterPro" id="IPR036138">
    <property type="entry name" value="PBP_dimer_sf"/>
</dbReference>
<accession>A0A3D8J835</accession>
<keyword evidence="4" id="KW-0812">Transmembrane</keyword>
<dbReference type="GO" id="GO:0004180">
    <property type="term" value="F:carboxypeptidase activity"/>
    <property type="evidence" value="ECO:0007669"/>
    <property type="project" value="UniProtKB-KW"/>
</dbReference>
<name>A0A3D8J835_9HELI</name>
<feature type="transmembrane region" description="Helical" evidence="4">
    <location>
        <begin position="15"/>
        <end position="38"/>
    </location>
</feature>
<sequence length="591" mass="65671">MEVHKDFKNFRTPRIFITLFFLSILISIFAFVIVYKVFFNTNKSISLSTIKSDIAVRGDIFSNDDFTLASSKKLYKVAVNTNSIHPDKKNLFIRLFAIYSGTDIQEIEEKIKKKGYIVLSYNLTSDVAKNIKQLNTKLLLLNVFREYIDSSGRFFQKMGLSVEVSGVSRVYSYNDSLEPVLGYVQKRESGALTKPSGIKGLEKYYDLALEPKQDGLFGGKRDIGFNIIYDKKTLMQERKDGSDIYLTVNLRLQKKIEALLDEFNAKHNAQEIVAGIMDPSDGSILAIASSNRFDPKNIVSNSALNASIVEKSFEPGSTIKPIVFSILFEKKLINPLEPIDLNKGYYQLGKYTIKDDTFPAKNSVIQDVLIRSSNVGMVKLTKKLSGQEFFDGLKSFGISEPTGIDLPYEKSGVIPNPKKLSGEIYKASASYGYGLSVTFMQLLRAYGAFCNGGYLVVPHLVKKMVDSNGNVEIPEFEKKRAISALSSRKIQEILIKIVDEGTGKKAKVDGLIVGGKTGTARIVKKGGGYADGIYNGSFFGFVKSGNKSYVIGVVAFGSHGKEDYYGSQTAAPIFKEIVQVMQTQDLLRDKK</sequence>
<dbReference type="InterPro" id="IPR012338">
    <property type="entry name" value="Beta-lactam/transpept-like"/>
</dbReference>
<dbReference type="InterPro" id="IPR001460">
    <property type="entry name" value="PCN-bd_Tpept"/>
</dbReference>